<keyword evidence="3" id="KW-0223">Dioxygenase</keyword>
<dbReference type="RefSeq" id="WP_145360319.1">
    <property type="nucleotide sequence ID" value="NZ_CP036265.1"/>
</dbReference>
<evidence type="ECO:0000313" key="3">
    <source>
        <dbReference type="EMBL" id="QDT17449.1"/>
    </source>
</evidence>
<gene>
    <name evidence="3" type="ORF">CA12_35730</name>
</gene>
<comment type="cofactor">
    <cofactor evidence="1">
        <name>Fe(2+)</name>
        <dbReference type="ChEBI" id="CHEBI:29033"/>
    </cofactor>
</comment>
<dbReference type="Pfam" id="PF05721">
    <property type="entry name" value="PhyH"/>
    <property type="match status" value="1"/>
</dbReference>
<sequence length="280" mass="29818">MQSAAPVTFDAIPDVSGENRDLRFRPGDPTTATALSPEQVAAFNDRGHVAPLPAFEPAEADRIRAYFDGLLAQALAAGKDSYSLSTAHLSHGGVYDLLTHPTLVAYAADLLGEHVVGWGSHFFCKMPGDGTAVGWHQDASFWPLSPSHAVTVWLAIDDADEGNGCMRFLAGSHHSGHLTYRESTPEDHSALNQVVPNAEQYGTEVLDELRAGTCSVHSDLLLHGSEANPGPRRRCGLTLRYCSAGVRAGQGWNAKGVVVRGEDPSGHWANPPRPAGPGWG</sequence>
<evidence type="ECO:0000256" key="2">
    <source>
        <dbReference type="SAM" id="MobiDB-lite"/>
    </source>
</evidence>
<protein>
    <submittedName>
        <fullName evidence="3">Phytanoyl-CoA dioxygenase (PhyH)</fullName>
    </submittedName>
</protein>
<organism evidence="3 4">
    <name type="scientific">Alienimonas californiensis</name>
    <dbReference type="NCBI Taxonomy" id="2527989"/>
    <lineage>
        <taxon>Bacteria</taxon>
        <taxon>Pseudomonadati</taxon>
        <taxon>Planctomycetota</taxon>
        <taxon>Planctomycetia</taxon>
        <taxon>Planctomycetales</taxon>
        <taxon>Planctomycetaceae</taxon>
        <taxon>Alienimonas</taxon>
    </lineage>
</organism>
<dbReference type="EMBL" id="CP036265">
    <property type="protein sequence ID" value="QDT17449.1"/>
    <property type="molecule type" value="Genomic_DNA"/>
</dbReference>
<dbReference type="GO" id="GO:0005506">
    <property type="term" value="F:iron ion binding"/>
    <property type="evidence" value="ECO:0007669"/>
    <property type="project" value="UniProtKB-ARBA"/>
</dbReference>
<dbReference type="PANTHER" id="PTHR20883">
    <property type="entry name" value="PHYTANOYL-COA DIOXYGENASE DOMAIN CONTAINING 1"/>
    <property type="match status" value="1"/>
</dbReference>
<proteinExistence type="predicted"/>
<evidence type="ECO:0000313" key="4">
    <source>
        <dbReference type="Proteomes" id="UP000318741"/>
    </source>
</evidence>
<reference evidence="3 4" key="1">
    <citation type="submission" date="2019-02" db="EMBL/GenBank/DDBJ databases">
        <title>Deep-cultivation of Planctomycetes and their phenomic and genomic characterization uncovers novel biology.</title>
        <authorList>
            <person name="Wiegand S."/>
            <person name="Jogler M."/>
            <person name="Boedeker C."/>
            <person name="Pinto D."/>
            <person name="Vollmers J."/>
            <person name="Rivas-Marin E."/>
            <person name="Kohn T."/>
            <person name="Peeters S.H."/>
            <person name="Heuer A."/>
            <person name="Rast P."/>
            <person name="Oberbeckmann S."/>
            <person name="Bunk B."/>
            <person name="Jeske O."/>
            <person name="Meyerdierks A."/>
            <person name="Storesund J.E."/>
            <person name="Kallscheuer N."/>
            <person name="Luecker S."/>
            <person name="Lage O.M."/>
            <person name="Pohl T."/>
            <person name="Merkel B.J."/>
            <person name="Hornburger P."/>
            <person name="Mueller R.-W."/>
            <person name="Bruemmer F."/>
            <person name="Labrenz M."/>
            <person name="Spormann A.M."/>
            <person name="Op den Camp H."/>
            <person name="Overmann J."/>
            <person name="Amann R."/>
            <person name="Jetten M.S.M."/>
            <person name="Mascher T."/>
            <person name="Medema M.H."/>
            <person name="Devos D.P."/>
            <person name="Kaster A.-K."/>
            <person name="Ovreas L."/>
            <person name="Rohde M."/>
            <person name="Galperin M.Y."/>
            <person name="Jogler C."/>
        </authorList>
    </citation>
    <scope>NUCLEOTIDE SEQUENCE [LARGE SCALE GENOMIC DNA]</scope>
    <source>
        <strain evidence="3 4">CA12</strain>
    </source>
</reference>
<dbReference type="Gene3D" id="2.60.120.620">
    <property type="entry name" value="q2cbj1_9rhob like domain"/>
    <property type="match status" value="1"/>
</dbReference>
<keyword evidence="3" id="KW-0560">Oxidoreductase</keyword>
<dbReference type="InterPro" id="IPR008775">
    <property type="entry name" value="Phytyl_CoA_dOase-like"/>
</dbReference>
<dbReference type="PANTHER" id="PTHR20883:SF48">
    <property type="entry name" value="ECTOINE DIOXYGENASE"/>
    <property type="match status" value="1"/>
</dbReference>
<dbReference type="SUPFAM" id="SSF51197">
    <property type="entry name" value="Clavaminate synthase-like"/>
    <property type="match status" value="1"/>
</dbReference>
<dbReference type="GO" id="GO:0016706">
    <property type="term" value="F:2-oxoglutarate-dependent dioxygenase activity"/>
    <property type="evidence" value="ECO:0007669"/>
    <property type="project" value="UniProtKB-ARBA"/>
</dbReference>
<dbReference type="AlphaFoldDB" id="A0A517PDL1"/>
<dbReference type="KEGG" id="acaf:CA12_35730"/>
<accession>A0A517PDL1</accession>
<keyword evidence="4" id="KW-1185">Reference proteome</keyword>
<evidence type="ECO:0000256" key="1">
    <source>
        <dbReference type="ARBA" id="ARBA00001954"/>
    </source>
</evidence>
<name>A0A517PDL1_9PLAN</name>
<feature type="region of interest" description="Disordered" evidence="2">
    <location>
        <begin position="1"/>
        <end position="31"/>
    </location>
</feature>
<feature type="compositionally biased region" description="Basic and acidic residues" evidence="2">
    <location>
        <begin position="17"/>
        <end position="26"/>
    </location>
</feature>
<dbReference type="OrthoDB" id="9814777at2"/>
<dbReference type="Proteomes" id="UP000318741">
    <property type="component" value="Chromosome"/>
</dbReference>